<feature type="region of interest" description="Disordered" evidence="1">
    <location>
        <begin position="84"/>
        <end position="148"/>
    </location>
</feature>
<gene>
    <name evidence="2" type="ORF">CHYS00102_LOCUS9585</name>
</gene>
<accession>A0A7S1BCU3</accession>
<sequence length="148" mass="17305">MSSFQQNVNVLLESTRLQFTAEIWTDQKYLRIPKNSQVQATTSPVSPYLDAELFWLPDGKLGFQVHVKENQELKYLNFGSMHTHMFRSDPHQSPPPPRQIDDPHPRERINSNQQTLPLLGHSTPQSKTHFQLPHSQSTELRRQRKKPR</sequence>
<proteinExistence type="predicted"/>
<feature type="compositionally biased region" description="Polar residues" evidence="1">
    <location>
        <begin position="110"/>
        <end position="138"/>
    </location>
</feature>
<dbReference type="AlphaFoldDB" id="A0A7S1BCU3"/>
<protein>
    <submittedName>
        <fullName evidence="2">Uncharacterized protein</fullName>
    </submittedName>
</protein>
<dbReference type="EMBL" id="HBFR01013229">
    <property type="protein sequence ID" value="CAD8882397.1"/>
    <property type="molecule type" value="Transcribed_RNA"/>
</dbReference>
<evidence type="ECO:0000313" key="2">
    <source>
        <dbReference type="EMBL" id="CAD8882397.1"/>
    </source>
</evidence>
<organism evidence="2">
    <name type="scientific">Corethron hystrix</name>
    <dbReference type="NCBI Taxonomy" id="216773"/>
    <lineage>
        <taxon>Eukaryota</taxon>
        <taxon>Sar</taxon>
        <taxon>Stramenopiles</taxon>
        <taxon>Ochrophyta</taxon>
        <taxon>Bacillariophyta</taxon>
        <taxon>Coscinodiscophyceae</taxon>
        <taxon>Corethrophycidae</taxon>
        <taxon>Corethrales</taxon>
        <taxon>Corethraceae</taxon>
        <taxon>Corethron</taxon>
    </lineage>
</organism>
<evidence type="ECO:0000256" key="1">
    <source>
        <dbReference type="SAM" id="MobiDB-lite"/>
    </source>
</evidence>
<name>A0A7S1BCU3_9STRA</name>
<feature type="compositionally biased region" description="Basic and acidic residues" evidence="1">
    <location>
        <begin position="99"/>
        <end position="109"/>
    </location>
</feature>
<reference evidence="2" key="1">
    <citation type="submission" date="2021-01" db="EMBL/GenBank/DDBJ databases">
        <authorList>
            <person name="Corre E."/>
            <person name="Pelletier E."/>
            <person name="Niang G."/>
            <person name="Scheremetjew M."/>
            <person name="Finn R."/>
            <person name="Kale V."/>
            <person name="Holt S."/>
            <person name="Cochrane G."/>
            <person name="Meng A."/>
            <person name="Brown T."/>
            <person name="Cohen L."/>
        </authorList>
    </citation>
    <scope>NUCLEOTIDE SEQUENCE</scope>
    <source>
        <strain evidence="2">308</strain>
    </source>
</reference>